<evidence type="ECO:0000256" key="1">
    <source>
        <dbReference type="ARBA" id="ARBA00022679"/>
    </source>
</evidence>
<dbReference type="InterPro" id="IPR050832">
    <property type="entry name" value="Bact_Acetyltransf"/>
</dbReference>
<dbReference type="Proteomes" id="UP000664209">
    <property type="component" value="Unassembled WGS sequence"/>
</dbReference>
<reference evidence="5" key="1">
    <citation type="submission" date="2021-03" db="EMBL/GenBank/DDBJ databases">
        <title>Actinotalea soli sp. nov., isolated from soil.</title>
        <authorList>
            <person name="Ping W."/>
            <person name="Zhang J."/>
        </authorList>
    </citation>
    <scope>NUCLEOTIDE SEQUENCE</scope>
    <source>
        <strain evidence="5">BY-33</strain>
    </source>
</reference>
<dbReference type="CDD" id="cd04301">
    <property type="entry name" value="NAT_SF"/>
    <property type="match status" value="1"/>
</dbReference>
<dbReference type="Pfam" id="PF00583">
    <property type="entry name" value="Acetyltransf_1"/>
    <property type="match status" value="1"/>
</dbReference>
<feature type="region of interest" description="Disordered" evidence="3">
    <location>
        <begin position="135"/>
        <end position="158"/>
    </location>
</feature>
<dbReference type="AlphaFoldDB" id="A0A939LTU9"/>
<gene>
    <name evidence="5" type="ORF">J4G33_13890</name>
</gene>
<dbReference type="InterPro" id="IPR016181">
    <property type="entry name" value="Acyl_CoA_acyltransferase"/>
</dbReference>
<feature type="domain" description="N-acetyltransferase" evidence="4">
    <location>
        <begin position="33"/>
        <end position="190"/>
    </location>
</feature>
<evidence type="ECO:0000256" key="2">
    <source>
        <dbReference type="ARBA" id="ARBA00023315"/>
    </source>
</evidence>
<keyword evidence="2" id="KW-0012">Acyltransferase</keyword>
<dbReference type="GO" id="GO:0016747">
    <property type="term" value="F:acyltransferase activity, transferring groups other than amino-acyl groups"/>
    <property type="evidence" value="ECO:0007669"/>
    <property type="project" value="InterPro"/>
</dbReference>
<dbReference type="SUPFAM" id="SSF55729">
    <property type="entry name" value="Acyl-CoA N-acyltransferases (Nat)"/>
    <property type="match status" value="2"/>
</dbReference>
<dbReference type="PANTHER" id="PTHR43877">
    <property type="entry name" value="AMINOALKYLPHOSPHONATE N-ACETYLTRANSFERASE-RELATED-RELATED"/>
    <property type="match status" value="1"/>
</dbReference>
<dbReference type="RefSeq" id="WP_208056587.1">
    <property type="nucleotide sequence ID" value="NZ_JAGEMK010000008.1"/>
</dbReference>
<dbReference type="PROSITE" id="PS51186">
    <property type="entry name" value="GNAT"/>
    <property type="match status" value="2"/>
</dbReference>
<organism evidence="5 6">
    <name type="scientific">Actinotalea soli</name>
    <dbReference type="NCBI Taxonomy" id="2819234"/>
    <lineage>
        <taxon>Bacteria</taxon>
        <taxon>Bacillati</taxon>
        <taxon>Actinomycetota</taxon>
        <taxon>Actinomycetes</taxon>
        <taxon>Micrococcales</taxon>
        <taxon>Cellulomonadaceae</taxon>
        <taxon>Actinotalea</taxon>
    </lineage>
</organism>
<comment type="caution">
    <text evidence="5">The sequence shown here is derived from an EMBL/GenBank/DDBJ whole genome shotgun (WGS) entry which is preliminary data.</text>
</comment>
<accession>A0A939LTU9</accession>
<feature type="domain" description="N-acetyltransferase" evidence="4">
    <location>
        <begin position="229"/>
        <end position="369"/>
    </location>
</feature>
<name>A0A939LTU9_9CELL</name>
<sequence length="369" mass="40379">MRTWSVTRSPVPPSLEDPAAWALHGASAVSFAVDHDTYGNDDVAYTAQYLHVGLTRTEYTTRVLLVAHRSDLASPTAQDVVGLANLHMQRASNERMAYVELVVHPEHRRQGVGAALLAEAEQVARAHGRSVVIASSDHRGEPAADAPGALEAPTGSGRIDSAEPGAAFAHRHGFVLEQAERYSVLDLPVDPDLLDRMHAEAADRAGADYRLHAWRDSLPEEWLEHFAVLETRMSTDAPSAGLELEEDVWDAARVRAAEERIAAAGHAFLVVAAEHEPTGTLAAFTMVEMPHDRPAVVFQEDTLVLREHRGRRLGMLVKADMLRRLAASHPGAERVHTWNAEENSYMLAINVALGFRPTGVSGEWQKHLT</sequence>
<dbReference type="InterPro" id="IPR000182">
    <property type="entry name" value="GNAT_dom"/>
</dbReference>
<evidence type="ECO:0000313" key="6">
    <source>
        <dbReference type="Proteomes" id="UP000664209"/>
    </source>
</evidence>
<evidence type="ECO:0000256" key="3">
    <source>
        <dbReference type="SAM" id="MobiDB-lite"/>
    </source>
</evidence>
<proteinExistence type="predicted"/>
<evidence type="ECO:0000259" key="4">
    <source>
        <dbReference type="PROSITE" id="PS51186"/>
    </source>
</evidence>
<keyword evidence="6" id="KW-1185">Reference proteome</keyword>
<dbReference type="Gene3D" id="3.40.630.30">
    <property type="match status" value="1"/>
</dbReference>
<dbReference type="PANTHER" id="PTHR43877:SF1">
    <property type="entry name" value="ACETYLTRANSFERASE"/>
    <property type="match status" value="1"/>
</dbReference>
<keyword evidence="1" id="KW-0808">Transferase</keyword>
<protein>
    <submittedName>
        <fullName evidence="5">GNAT family N-acetyltransferase</fullName>
    </submittedName>
</protein>
<dbReference type="EMBL" id="JAGEMK010000008">
    <property type="protein sequence ID" value="MBO1752900.1"/>
    <property type="molecule type" value="Genomic_DNA"/>
</dbReference>
<evidence type="ECO:0000313" key="5">
    <source>
        <dbReference type="EMBL" id="MBO1752900.1"/>
    </source>
</evidence>